<keyword evidence="12" id="KW-0813">Transport</keyword>
<feature type="domain" description="DM10" evidence="14">
    <location>
        <begin position="650"/>
        <end position="756"/>
    </location>
</feature>
<keyword evidence="12" id="KW-0739">Sodium transport</keyword>
<keyword evidence="7 12" id="KW-1133">Transmembrane helix</keyword>
<dbReference type="PROSITE" id="PS51336">
    <property type="entry name" value="DM10"/>
    <property type="match status" value="1"/>
</dbReference>
<evidence type="ECO:0000256" key="6">
    <source>
        <dbReference type="ARBA" id="ARBA00022737"/>
    </source>
</evidence>
<evidence type="ECO:0000313" key="15">
    <source>
        <dbReference type="EMBL" id="CAG5107140.1"/>
    </source>
</evidence>
<dbReference type="InterPro" id="IPR044564">
    <property type="entry name" value="Na_chnl_inactivation_gate"/>
</dbReference>
<evidence type="ECO:0000256" key="13">
    <source>
        <dbReference type="SAM" id="MobiDB-lite"/>
    </source>
</evidence>
<keyword evidence="9" id="KW-1015">Disulfide bond</keyword>
<dbReference type="Proteomes" id="UP001158576">
    <property type="component" value="Chromosome 1"/>
</dbReference>
<organism evidence="15 16">
    <name type="scientific">Oikopleura dioica</name>
    <name type="common">Tunicate</name>
    <dbReference type="NCBI Taxonomy" id="34765"/>
    <lineage>
        <taxon>Eukaryota</taxon>
        <taxon>Metazoa</taxon>
        <taxon>Chordata</taxon>
        <taxon>Tunicata</taxon>
        <taxon>Appendicularia</taxon>
        <taxon>Copelata</taxon>
        <taxon>Oikopleuridae</taxon>
        <taxon>Oikopleura</taxon>
    </lineage>
</organism>
<dbReference type="PANTHER" id="PTHR10037">
    <property type="entry name" value="VOLTAGE-GATED CATION CHANNEL CALCIUM AND SODIUM"/>
    <property type="match status" value="1"/>
</dbReference>
<feature type="transmembrane region" description="Helical" evidence="12">
    <location>
        <begin position="116"/>
        <end position="133"/>
    </location>
</feature>
<dbReference type="InterPro" id="IPR043203">
    <property type="entry name" value="VGCC_Ca_Na"/>
</dbReference>
<keyword evidence="5 12" id="KW-0812">Transmembrane</keyword>
<feature type="transmembrane region" description="Helical" evidence="12">
    <location>
        <begin position="182"/>
        <end position="210"/>
    </location>
</feature>
<dbReference type="PRINTS" id="PR00170">
    <property type="entry name" value="NACHANNEL"/>
</dbReference>
<comment type="similarity">
    <text evidence="12">Belongs to the sodium channel (TC 1.A.1.10) family.</text>
</comment>
<keyword evidence="4" id="KW-0963">Cytoplasm</keyword>
<keyword evidence="12" id="KW-0851">Voltage-gated channel</keyword>
<evidence type="ECO:0000256" key="5">
    <source>
        <dbReference type="ARBA" id="ARBA00022692"/>
    </source>
</evidence>
<name>A0ABN7STB7_OIKDI</name>
<dbReference type="PANTHER" id="PTHR10037:SF288">
    <property type="entry name" value="SODIUM CHANNEL PROTEIN PARA"/>
    <property type="match status" value="1"/>
</dbReference>
<keyword evidence="16" id="KW-1185">Reference proteome</keyword>
<keyword evidence="3" id="KW-1003">Cell membrane</keyword>
<evidence type="ECO:0000256" key="9">
    <source>
        <dbReference type="ARBA" id="ARBA00023157"/>
    </source>
</evidence>
<dbReference type="InterPro" id="IPR006602">
    <property type="entry name" value="DM10_dom"/>
</dbReference>
<evidence type="ECO:0000256" key="12">
    <source>
        <dbReference type="RuleBase" id="RU361132"/>
    </source>
</evidence>
<evidence type="ECO:0000313" key="16">
    <source>
        <dbReference type="Proteomes" id="UP001158576"/>
    </source>
</evidence>
<dbReference type="Pfam" id="PF06565">
    <property type="entry name" value="DM10_dom"/>
    <property type="match status" value="2"/>
</dbReference>
<evidence type="ECO:0000256" key="3">
    <source>
        <dbReference type="ARBA" id="ARBA00022475"/>
    </source>
</evidence>
<dbReference type="InterPro" id="IPR027359">
    <property type="entry name" value="Volt_channel_dom_sf"/>
</dbReference>
<keyword evidence="6" id="KW-0677">Repeat</keyword>
<dbReference type="Gene3D" id="2.30.29.170">
    <property type="match status" value="2"/>
</dbReference>
<evidence type="ECO:0000259" key="14">
    <source>
        <dbReference type="PROSITE" id="PS51336"/>
    </source>
</evidence>
<dbReference type="Gene3D" id="1.10.238.10">
    <property type="entry name" value="EF-hand"/>
    <property type="match status" value="1"/>
</dbReference>
<sequence>MGWLEIMQNAVDIRGEGLQPEYESSMWSYVYFIIFIVAGSFFCLNLFIGVIIDNFNQQKVKKKSNGFDDGVFLTDEQRQYYDAMRKMAAKTPKKPIPRPKNKFAAAIYNLVTDRRFELAIMVAILLNMVVMAIESHDASDKTIFVLEQLNNIFVGVFGAEVILKLIGLRQHYFTVPWNVFDLVVVVVSVIASALSDLISHLIQPTIFRIVRLFRISRVLRLIREAKGIRTLLFALMMSLPALLNIGMLLFLVMFMFAILGMSQFAYVQKKGGIDDMLNFETFPNAFLLLFQASTDPHKEGINNPVKGKGNCGNSTIGITYFIVFVFITFLIVVNMYIAVILENFDVATRENAEPLTADDFEQFFEVWQKFDDKLTQLISYDQLQLLLHQLDMPLKVPFPNRPFITHYEMQMTSDGQIHCLEVIIALIKKVLGDSPALNAMKAAMVQTFQMKCKSTVQYEPVMTTMEYARMDRAAKTIQNAWREWYYEQGGRELRGPVTTRNQIAQKFESLLRLSSDTKPCIRSAISLPNMQVLRREEHKLKINPLEKRSLDSLIKGLKSIRDEEDDFQYTESNHHNAQQNRSSNTGFGNDLRKKTFNKPHHFDKANDVLMWVGEKKPGIGYEPLPGQKKEHYSQFPPGAGEVQPAWIAYDKRVLSFDGFFVEVVINNNSESFRIRPVKVYFYLEDDTVQVNEPLVENSGLTQGCFIRRHRIPLPGNSEKFFTCEQFNVGATLPLYGKSIHLCSCDKFTHDFLTSMGVTVGQSTEIPVDGNTIKRMEEMSLQKPLRPFMKEPIPEKKSAYSDERVLPPYNGFGIYEDTVQNCKSLLPQPPKKDFVKFMKLDRMRMETPGQDKFSGASRNFYGLEDFYVGAEICVKGTTFQLVGADAYGQS</sequence>
<evidence type="ECO:0000256" key="11">
    <source>
        <dbReference type="ARBA" id="ARBA00023273"/>
    </source>
</evidence>
<dbReference type="Pfam" id="PF00520">
    <property type="entry name" value="Ion_trans"/>
    <property type="match status" value="2"/>
</dbReference>
<keyword evidence="8 12" id="KW-0472">Membrane</keyword>
<feature type="compositionally biased region" description="Polar residues" evidence="13">
    <location>
        <begin position="570"/>
        <end position="587"/>
    </location>
</feature>
<comment type="subcellular location">
    <subcellularLocation>
        <location evidence="2 12">Cell membrane</location>
        <topology evidence="2 12">Multi-pass membrane protein</topology>
    </subcellularLocation>
    <subcellularLocation>
        <location evidence="1">Cytoplasm</location>
        <location evidence="1">Cytoskeleton</location>
        <location evidence="1">Cilium axoneme</location>
    </subcellularLocation>
</comment>
<evidence type="ECO:0000256" key="2">
    <source>
        <dbReference type="ARBA" id="ARBA00004651"/>
    </source>
</evidence>
<dbReference type="InterPro" id="IPR001696">
    <property type="entry name" value="Na_channel_asu"/>
</dbReference>
<evidence type="ECO:0000256" key="7">
    <source>
        <dbReference type="ARBA" id="ARBA00022989"/>
    </source>
</evidence>
<keyword evidence="12" id="KW-0915">Sodium</keyword>
<keyword evidence="12" id="KW-0894">Sodium channel</keyword>
<evidence type="ECO:0000256" key="4">
    <source>
        <dbReference type="ARBA" id="ARBA00022490"/>
    </source>
</evidence>
<gene>
    <name evidence="15" type="ORF">OKIOD_LOCUS11931</name>
</gene>
<feature type="region of interest" description="Disordered" evidence="13">
    <location>
        <begin position="570"/>
        <end position="594"/>
    </location>
</feature>
<keyword evidence="11" id="KW-0966">Cell projection</keyword>
<evidence type="ECO:0000256" key="10">
    <source>
        <dbReference type="ARBA" id="ARBA00023212"/>
    </source>
</evidence>
<keyword evidence="12" id="KW-0407">Ion channel</keyword>
<reference evidence="15 16" key="1">
    <citation type="submission" date="2021-04" db="EMBL/GenBank/DDBJ databases">
        <authorList>
            <person name="Bliznina A."/>
        </authorList>
    </citation>
    <scope>NUCLEOTIDE SEQUENCE [LARGE SCALE GENOMIC DNA]</scope>
</reference>
<evidence type="ECO:0000256" key="8">
    <source>
        <dbReference type="ARBA" id="ARBA00023136"/>
    </source>
</evidence>
<dbReference type="SMART" id="SM00676">
    <property type="entry name" value="DM10"/>
    <property type="match status" value="1"/>
</dbReference>
<protein>
    <recommendedName>
        <fullName evidence="12">Sodium channel protein</fullName>
    </recommendedName>
</protein>
<dbReference type="EMBL" id="OU015566">
    <property type="protein sequence ID" value="CAG5107140.1"/>
    <property type="molecule type" value="Genomic_DNA"/>
</dbReference>
<evidence type="ECO:0000256" key="1">
    <source>
        <dbReference type="ARBA" id="ARBA00004430"/>
    </source>
</evidence>
<dbReference type="InterPro" id="IPR005821">
    <property type="entry name" value="Ion_trans_dom"/>
</dbReference>
<feature type="transmembrane region" description="Helical" evidence="12">
    <location>
        <begin position="29"/>
        <end position="52"/>
    </location>
</feature>
<dbReference type="Gene3D" id="1.10.287.70">
    <property type="match status" value="2"/>
</dbReference>
<accession>A0ABN7STB7</accession>
<dbReference type="Gene3D" id="1.20.120.350">
    <property type="entry name" value="Voltage-gated potassium channels. Chain C"/>
    <property type="match status" value="1"/>
</dbReference>
<dbReference type="CDD" id="cd13433">
    <property type="entry name" value="Na_channel_gate"/>
    <property type="match status" value="1"/>
</dbReference>
<proteinExistence type="inferred from homology"/>
<dbReference type="SUPFAM" id="SSF81324">
    <property type="entry name" value="Voltage-gated potassium channels"/>
    <property type="match status" value="1"/>
</dbReference>
<feature type="transmembrane region" description="Helical" evidence="12">
    <location>
        <begin position="318"/>
        <end position="341"/>
    </location>
</feature>
<feature type="transmembrane region" description="Helical" evidence="12">
    <location>
        <begin position="231"/>
        <end position="259"/>
    </location>
</feature>
<comment type="caution">
    <text evidence="12">Lacks conserved residue(s) required for the propagation of feature annotation.</text>
</comment>
<comment type="function">
    <text evidence="12">Mediates the voltage-dependent sodium ion permeability of excitable membranes. Assuming opened or closed conformations in response to the voltage difference across the membrane, the protein forms a sodium-selective channel through which Na(+) ions may pass in accordance with their electrochemical gradient.</text>
</comment>
<keyword evidence="12" id="KW-0406">Ion transport</keyword>
<keyword evidence="10" id="KW-0206">Cytoskeleton</keyword>